<evidence type="ECO:0000256" key="1">
    <source>
        <dbReference type="ARBA" id="ARBA00022737"/>
    </source>
</evidence>
<dbReference type="EMBL" id="UINC01002695">
    <property type="protein sequence ID" value="SUZ99359.1"/>
    <property type="molecule type" value="Genomic_DNA"/>
</dbReference>
<dbReference type="SMART" id="SM00698">
    <property type="entry name" value="MORN"/>
    <property type="match status" value="2"/>
</dbReference>
<evidence type="ECO:0008006" key="3">
    <source>
        <dbReference type="Google" id="ProtNLM"/>
    </source>
</evidence>
<dbReference type="AlphaFoldDB" id="A0A381S7B1"/>
<dbReference type="PANTHER" id="PTHR23084">
    <property type="entry name" value="PHOSPHATIDYLINOSITOL-4-PHOSPHATE 5-KINASE RELATED"/>
    <property type="match status" value="1"/>
</dbReference>
<gene>
    <name evidence="2" type="ORF">METZ01_LOCUS52213</name>
</gene>
<organism evidence="2">
    <name type="scientific">marine metagenome</name>
    <dbReference type="NCBI Taxonomy" id="408172"/>
    <lineage>
        <taxon>unclassified sequences</taxon>
        <taxon>metagenomes</taxon>
        <taxon>ecological metagenomes</taxon>
    </lineage>
</organism>
<dbReference type="InterPro" id="IPR003409">
    <property type="entry name" value="MORN"/>
</dbReference>
<reference evidence="2" key="1">
    <citation type="submission" date="2018-05" db="EMBL/GenBank/DDBJ databases">
        <authorList>
            <person name="Lanie J.A."/>
            <person name="Ng W.-L."/>
            <person name="Kazmierczak K.M."/>
            <person name="Andrzejewski T.M."/>
            <person name="Davidsen T.M."/>
            <person name="Wayne K.J."/>
            <person name="Tettelin H."/>
            <person name="Glass J.I."/>
            <person name="Rusch D."/>
            <person name="Podicherti R."/>
            <person name="Tsui H.-C.T."/>
            <person name="Winkler M.E."/>
        </authorList>
    </citation>
    <scope>NUCLEOTIDE SEQUENCE</scope>
</reference>
<dbReference type="SUPFAM" id="SSF82185">
    <property type="entry name" value="Histone H3 K4-specific methyltransferase SET7/9 N-terminal domain"/>
    <property type="match status" value="1"/>
</dbReference>
<dbReference type="Gene3D" id="2.20.110.10">
    <property type="entry name" value="Histone H3 K4-specific methyltransferase SET7/9 N-terminal domain"/>
    <property type="match status" value="1"/>
</dbReference>
<dbReference type="Pfam" id="PF02493">
    <property type="entry name" value="MORN"/>
    <property type="match status" value="3"/>
</dbReference>
<keyword evidence="1" id="KW-0677">Repeat</keyword>
<evidence type="ECO:0000313" key="2">
    <source>
        <dbReference type="EMBL" id="SUZ99359.1"/>
    </source>
</evidence>
<accession>A0A381S7B1</accession>
<proteinExistence type="predicted"/>
<protein>
    <recommendedName>
        <fullName evidence="3">MORN repeat-containing protein</fullName>
    </recommendedName>
</protein>
<dbReference type="PANTHER" id="PTHR23084:SF263">
    <property type="entry name" value="MORN REPEAT-CONTAINING PROTEIN 1"/>
    <property type="match status" value="1"/>
</dbReference>
<sequence>MRHILIIASVILLASPLLGNSHKVENLFGWDTSSGVQLKEFGDKDIHPVYNGEAENGKPNGMGIMNFPDGRKYVGEYKNGKKHGFGTLSYVKGERKGEKYVGEFKGDKMWNIIKYDEDGKFVGEYKWGLVWNGIVYKNGNIKGRWVNGLKQ</sequence>
<name>A0A381S7B1_9ZZZZ</name>